<dbReference type="Pfam" id="PF13579">
    <property type="entry name" value="Glyco_trans_4_4"/>
    <property type="match status" value="1"/>
</dbReference>
<sequence>MKVAVIGAKGLPPKQGGIEHYCAEVYPRMAAQGHSIDVFARASYTELPWFYRYNHQGVQVITLPSLRFRGLDALANAAIGSTLTLLSQYDVVHFHALGPALCSLVPRLKRQTKVVVSCQGLDWQRNKWGHWPRRIIRLGEFTAVQCAHRLIVVSEALQSYFLDTYGRDTVYIPNAPAAYAASDPQFGYAQSLGLHPGKYIVFVGRLVPEKCPDLLIQAFHRLNPPGWKLVLVGGSSDTLGFYRQLQQWSKHNPDILLTGELRGSRLAELVRGAGLFVLPSDVEGLPLAMLEAMQEGIPIVASDIPPHRQLLGEGQGVLFEKASLADCMKALDWAIQNPADMQAMAALAQQHVRDQYTWDQITNRTLDLYTTLLRSRLPRQARISREVGFY</sequence>
<feature type="domain" description="Glycosyl transferase family 1" evidence="1">
    <location>
        <begin position="197"/>
        <end position="348"/>
    </location>
</feature>
<evidence type="ECO:0000259" key="2">
    <source>
        <dbReference type="Pfam" id="PF13579"/>
    </source>
</evidence>
<keyword evidence="4" id="KW-1185">Reference proteome</keyword>
<dbReference type="Pfam" id="PF00534">
    <property type="entry name" value="Glycos_transf_1"/>
    <property type="match status" value="1"/>
</dbReference>
<dbReference type="InterPro" id="IPR001296">
    <property type="entry name" value="Glyco_trans_1"/>
</dbReference>
<dbReference type="SUPFAM" id="SSF53756">
    <property type="entry name" value="UDP-Glycosyltransferase/glycogen phosphorylase"/>
    <property type="match status" value="1"/>
</dbReference>
<proteinExistence type="predicted"/>
<dbReference type="RefSeq" id="WP_161825972.1">
    <property type="nucleotide sequence ID" value="NZ_WVIC01000027.1"/>
</dbReference>
<dbReference type="Gene3D" id="3.40.50.2000">
    <property type="entry name" value="Glycogen Phosphorylase B"/>
    <property type="match status" value="2"/>
</dbReference>
<dbReference type="PANTHER" id="PTHR45947:SF3">
    <property type="entry name" value="SULFOQUINOVOSYL TRANSFERASE SQD2"/>
    <property type="match status" value="1"/>
</dbReference>
<reference evidence="3" key="1">
    <citation type="submission" date="2019-12" db="EMBL/GenBank/DDBJ databases">
        <title>High-Quality draft genome sequences of three cyanobacteria isolated from the limestone walls of the Old Cathedral of Coimbra.</title>
        <authorList>
            <person name="Tiago I."/>
            <person name="Soares F."/>
            <person name="Portugal A."/>
        </authorList>
    </citation>
    <scope>NUCLEOTIDE SEQUENCE [LARGE SCALE GENOMIC DNA]</scope>
    <source>
        <strain evidence="3">C</strain>
    </source>
</reference>
<dbReference type="EMBL" id="WVIC01000027">
    <property type="protein sequence ID" value="NCJ07492.1"/>
    <property type="molecule type" value="Genomic_DNA"/>
</dbReference>
<dbReference type="CDD" id="cd03801">
    <property type="entry name" value="GT4_PimA-like"/>
    <property type="match status" value="1"/>
</dbReference>
<feature type="domain" description="Glycosyltransferase subfamily 4-like N-terminal" evidence="2">
    <location>
        <begin position="16"/>
        <end position="174"/>
    </location>
</feature>
<evidence type="ECO:0000313" key="4">
    <source>
        <dbReference type="Proteomes" id="UP000607397"/>
    </source>
</evidence>
<gene>
    <name evidence="3" type="ORF">GS597_13435</name>
</gene>
<dbReference type="GO" id="GO:0016758">
    <property type="term" value="F:hexosyltransferase activity"/>
    <property type="evidence" value="ECO:0007669"/>
    <property type="project" value="TreeGrafter"/>
</dbReference>
<accession>A0A8K2A157</accession>
<name>A0A8K2A157_9CYAN</name>
<dbReference type="AlphaFoldDB" id="A0A8K2A157"/>
<protein>
    <submittedName>
        <fullName evidence="3">Glycosyltransferase</fullName>
    </submittedName>
</protein>
<dbReference type="PANTHER" id="PTHR45947">
    <property type="entry name" value="SULFOQUINOVOSYL TRANSFERASE SQD2"/>
    <property type="match status" value="1"/>
</dbReference>
<dbReference type="Proteomes" id="UP000607397">
    <property type="component" value="Unassembled WGS sequence"/>
</dbReference>
<comment type="caution">
    <text evidence="3">The sequence shown here is derived from an EMBL/GenBank/DDBJ whole genome shotgun (WGS) entry which is preliminary data.</text>
</comment>
<evidence type="ECO:0000259" key="1">
    <source>
        <dbReference type="Pfam" id="PF00534"/>
    </source>
</evidence>
<dbReference type="InterPro" id="IPR028098">
    <property type="entry name" value="Glyco_trans_4-like_N"/>
</dbReference>
<evidence type="ECO:0000313" key="3">
    <source>
        <dbReference type="EMBL" id="NCJ07492.1"/>
    </source>
</evidence>
<dbReference type="InterPro" id="IPR050194">
    <property type="entry name" value="Glycosyltransferase_grp1"/>
</dbReference>
<organism evidence="3 4">
    <name type="scientific">Petrachloros mirabilis ULC683</name>
    <dbReference type="NCBI Taxonomy" id="2781853"/>
    <lineage>
        <taxon>Bacteria</taxon>
        <taxon>Bacillati</taxon>
        <taxon>Cyanobacteriota</taxon>
        <taxon>Cyanophyceae</taxon>
        <taxon>Synechococcales</taxon>
        <taxon>Petrachlorosaceae</taxon>
        <taxon>Petrachloros</taxon>
        <taxon>Petrachloros mirabilis</taxon>
    </lineage>
</organism>